<proteinExistence type="predicted"/>
<evidence type="ECO:0000313" key="2">
    <source>
        <dbReference type="WBParaSite" id="Pan_g13526.t1"/>
    </source>
</evidence>
<dbReference type="WBParaSite" id="Pan_g13526.t1">
    <property type="protein sequence ID" value="Pan_g13526.t1"/>
    <property type="gene ID" value="Pan_g13526"/>
</dbReference>
<dbReference type="Gene3D" id="2.30.30.100">
    <property type="match status" value="1"/>
</dbReference>
<keyword evidence="1" id="KW-1185">Reference proteome</keyword>
<dbReference type="AlphaFoldDB" id="A0A7E4UW29"/>
<dbReference type="PANTHER" id="PTHR14679:SF1">
    <property type="entry name" value="GEM-ASSOCIATED PROTEIN 7"/>
    <property type="match status" value="1"/>
</dbReference>
<protein>
    <submittedName>
        <fullName evidence="2">NTF2 domain-containing protein</fullName>
    </submittedName>
</protein>
<name>A0A7E4UW29_PANRE</name>
<reference evidence="2" key="2">
    <citation type="submission" date="2020-10" db="UniProtKB">
        <authorList>
            <consortium name="WormBaseParasite"/>
        </authorList>
    </citation>
    <scope>IDENTIFICATION</scope>
</reference>
<dbReference type="GO" id="GO:0000387">
    <property type="term" value="P:spliceosomal snRNP assembly"/>
    <property type="evidence" value="ECO:0007669"/>
    <property type="project" value="TreeGrafter"/>
</dbReference>
<organism evidence="1 2">
    <name type="scientific">Panagrellus redivivus</name>
    <name type="common">Microworm</name>
    <dbReference type="NCBI Taxonomy" id="6233"/>
    <lineage>
        <taxon>Eukaryota</taxon>
        <taxon>Metazoa</taxon>
        <taxon>Ecdysozoa</taxon>
        <taxon>Nematoda</taxon>
        <taxon>Chromadorea</taxon>
        <taxon>Rhabditida</taxon>
        <taxon>Tylenchina</taxon>
        <taxon>Panagrolaimomorpha</taxon>
        <taxon>Panagrolaimoidea</taxon>
        <taxon>Panagrolaimidae</taxon>
        <taxon>Panagrellus</taxon>
    </lineage>
</organism>
<dbReference type="Proteomes" id="UP000492821">
    <property type="component" value="Unassembled WGS sequence"/>
</dbReference>
<evidence type="ECO:0000313" key="1">
    <source>
        <dbReference type="Proteomes" id="UP000492821"/>
    </source>
</evidence>
<accession>A0A7E4UW29</accession>
<dbReference type="InterPro" id="IPR020338">
    <property type="entry name" value="SMN_gemin7"/>
</dbReference>
<dbReference type="PANTHER" id="PTHR14679">
    <property type="entry name" value="GEM-ASSOCIATED PROTEIN 7"/>
    <property type="match status" value="1"/>
</dbReference>
<sequence>MTEEQNASAELRERFLNFSEKFEGNNVVAQLYAKNVMHVKFLALQGGGNHYAVEGLKTPTGVMDHAVLRTCDTMFISMPFEAPSESK</sequence>
<dbReference type="Pfam" id="PF11095">
    <property type="entry name" value="Gemin7"/>
    <property type="match status" value="1"/>
</dbReference>
<dbReference type="GO" id="GO:0034719">
    <property type="term" value="C:SMN-Sm protein complex"/>
    <property type="evidence" value="ECO:0007669"/>
    <property type="project" value="InterPro"/>
</dbReference>
<reference evidence="1" key="1">
    <citation type="journal article" date="2013" name="Genetics">
        <title>The draft genome and transcriptome of Panagrellus redivivus are shaped by the harsh demands of a free-living lifestyle.</title>
        <authorList>
            <person name="Srinivasan J."/>
            <person name="Dillman A.R."/>
            <person name="Macchietto M.G."/>
            <person name="Heikkinen L."/>
            <person name="Lakso M."/>
            <person name="Fracchia K.M."/>
            <person name="Antoshechkin I."/>
            <person name="Mortazavi A."/>
            <person name="Wong G."/>
            <person name="Sternberg P.W."/>
        </authorList>
    </citation>
    <scope>NUCLEOTIDE SEQUENCE [LARGE SCALE GENOMIC DNA]</scope>
    <source>
        <strain evidence="1">MT8872</strain>
    </source>
</reference>